<dbReference type="PROSITE" id="PS50995">
    <property type="entry name" value="HTH_MARR_2"/>
    <property type="match status" value="1"/>
</dbReference>
<dbReference type="Proteomes" id="UP001500843">
    <property type="component" value="Unassembled WGS sequence"/>
</dbReference>
<feature type="domain" description="HTH marR-type" evidence="2">
    <location>
        <begin position="38"/>
        <end position="177"/>
    </location>
</feature>
<sequence length="186" mass="20614">MVHEQGSGGSVEPSMLDPRVLDPGQEMVSRAGLAEHDVDQVVRLLEGLRRWRETERRASEASRRCMKLGETDMRALRFIIALRNQGRLATPGAIAAHLGISSASTTKLLDRLAESDHVRRLPHPSDRRSVAVEVTEETARVTYETVGRRHAHRFDAAARLTSQEREIVTRFLDDLAAPGEDTGDGS</sequence>
<evidence type="ECO:0000313" key="3">
    <source>
        <dbReference type="EMBL" id="GAA4708584.1"/>
    </source>
</evidence>
<organism evidence="3 4">
    <name type="scientific">Promicromonospora umidemergens</name>
    <dbReference type="NCBI Taxonomy" id="629679"/>
    <lineage>
        <taxon>Bacteria</taxon>
        <taxon>Bacillati</taxon>
        <taxon>Actinomycetota</taxon>
        <taxon>Actinomycetes</taxon>
        <taxon>Micrococcales</taxon>
        <taxon>Promicromonosporaceae</taxon>
        <taxon>Promicromonospora</taxon>
    </lineage>
</organism>
<accession>A0ABP8XKC4</accession>
<comment type="caution">
    <text evidence="3">The sequence shown here is derived from an EMBL/GenBank/DDBJ whole genome shotgun (WGS) entry which is preliminary data.</text>
</comment>
<dbReference type="PANTHER" id="PTHR33164:SF43">
    <property type="entry name" value="HTH-TYPE TRANSCRIPTIONAL REPRESSOR YETL"/>
    <property type="match status" value="1"/>
</dbReference>
<dbReference type="InterPro" id="IPR000835">
    <property type="entry name" value="HTH_MarR-typ"/>
</dbReference>
<evidence type="ECO:0000313" key="4">
    <source>
        <dbReference type="Proteomes" id="UP001500843"/>
    </source>
</evidence>
<feature type="region of interest" description="Disordered" evidence="1">
    <location>
        <begin position="1"/>
        <end position="21"/>
    </location>
</feature>
<dbReference type="Pfam" id="PF01047">
    <property type="entry name" value="MarR"/>
    <property type="match status" value="1"/>
</dbReference>
<dbReference type="SMART" id="SM00347">
    <property type="entry name" value="HTH_MARR"/>
    <property type="match status" value="1"/>
</dbReference>
<evidence type="ECO:0000256" key="1">
    <source>
        <dbReference type="SAM" id="MobiDB-lite"/>
    </source>
</evidence>
<dbReference type="Gene3D" id="1.10.10.10">
    <property type="entry name" value="Winged helix-like DNA-binding domain superfamily/Winged helix DNA-binding domain"/>
    <property type="match status" value="1"/>
</dbReference>
<dbReference type="InterPro" id="IPR036390">
    <property type="entry name" value="WH_DNA-bd_sf"/>
</dbReference>
<dbReference type="InterPro" id="IPR039422">
    <property type="entry name" value="MarR/SlyA-like"/>
</dbReference>
<dbReference type="RefSeq" id="WP_253874754.1">
    <property type="nucleotide sequence ID" value="NZ_BAABHM010000015.1"/>
</dbReference>
<dbReference type="PRINTS" id="PR00598">
    <property type="entry name" value="HTHMARR"/>
</dbReference>
<dbReference type="EMBL" id="BAABHM010000015">
    <property type="protein sequence ID" value="GAA4708584.1"/>
    <property type="molecule type" value="Genomic_DNA"/>
</dbReference>
<proteinExistence type="predicted"/>
<reference evidence="4" key="1">
    <citation type="journal article" date="2019" name="Int. J. Syst. Evol. Microbiol.">
        <title>The Global Catalogue of Microorganisms (GCM) 10K type strain sequencing project: providing services to taxonomists for standard genome sequencing and annotation.</title>
        <authorList>
            <consortium name="The Broad Institute Genomics Platform"/>
            <consortium name="The Broad Institute Genome Sequencing Center for Infectious Disease"/>
            <person name="Wu L."/>
            <person name="Ma J."/>
        </authorList>
    </citation>
    <scope>NUCLEOTIDE SEQUENCE [LARGE SCALE GENOMIC DNA]</scope>
    <source>
        <strain evidence="4">JCM 17975</strain>
    </source>
</reference>
<evidence type="ECO:0000259" key="2">
    <source>
        <dbReference type="PROSITE" id="PS50995"/>
    </source>
</evidence>
<name>A0ABP8XKC4_9MICO</name>
<gene>
    <name evidence="3" type="ORF">GCM10023198_34130</name>
</gene>
<dbReference type="PANTHER" id="PTHR33164">
    <property type="entry name" value="TRANSCRIPTIONAL REGULATOR, MARR FAMILY"/>
    <property type="match status" value="1"/>
</dbReference>
<keyword evidence="4" id="KW-1185">Reference proteome</keyword>
<dbReference type="SUPFAM" id="SSF46785">
    <property type="entry name" value="Winged helix' DNA-binding domain"/>
    <property type="match status" value="1"/>
</dbReference>
<protein>
    <submittedName>
        <fullName evidence="3">MarR family transcriptional regulator</fullName>
    </submittedName>
</protein>
<dbReference type="InterPro" id="IPR036388">
    <property type="entry name" value="WH-like_DNA-bd_sf"/>
</dbReference>